<dbReference type="Proteomes" id="UP001589702">
    <property type="component" value="Unassembled WGS sequence"/>
</dbReference>
<evidence type="ECO:0008006" key="3">
    <source>
        <dbReference type="Google" id="ProtNLM"/>
    </source>
</evidence>
<name>A0ABV5Y3R4_ARTRM</name>
<accession>A0ABV5Y3R4</accession>
<evidence type="ECO:0000313" key="1">
    <source>
        <dbReference type="EMBL" id="MFB9821626.1"/>
    </source>
</evidence>
<sequence length="312" mass="34444">MDEIQRMLQRNWGVCRFSHLRRIGLDRFQIRELVDHGLLMKTARGTYALPSARPDIVKAAGQNVSLACLPAASARGLWVWKPAAVPHVVRDSAKEIPGCVVHRGKRSARQLVVSEFDAVCQAFRCAPAWQALVVAEGAVAGGRVMLRDLESHFSGSRDWRIRLLIGRIRADSQSMPETLARLALEDAGFQVSTQVQIAGVGRVDGVVNGGLVYEVDGRKFHSGPQDFENDRRRWNSLIMQGIPVVRIPARWILQDPNSVLRIVSEALSAMKSAPSVPALVKAERVGARGVDVQHRGNNEWDNWEGEGAAIGW</sequence>
<dbReference type="Gene3D" id="3.40.960.10">
    <property type="entry name" value="VSR Endonuclease"/>
    <property type="match status" value="1"/>
</dbReference>
<dbReference type="SUPFAM" id="SSF52980">
    <property type="entry name" value="Restriction endonuclease-like"/>
    <property type="match status" value="1"/>
</dbReference>
<keyword evidence="2" id="KW-1185">Reference proteome</keyword>
<dbReference type="InterPro" id="IPR011335">
    <property type="entry name" value="Restrct_endonuc-II-like"/>
</dbReference>
<comment type="caution">
    <text evidence="1">The sequence shown here is derived from an EMBL/GenBank/DDBJ whole genome shotgun (WGS) entry which is preliminary data.</text>
</comment>
<evidence type="ECO:0000313" key="2">
    <source>
        <dbReference type="Proteomes" id="UP001589702"/>
    </source>
</evidence>
<organism evidence="1 2">
    <name type="scientific">Arthrobacter ramosus</name>
    <dbReference type="NCBI Taxonomy" id="1672"/>
    <lineage>
        <taxon>Bacteria</taxon>
        <taxon>Bacillati</taxon>
        <taxon>Actinomycetota</taxon>
        <taxon>Actinomycetes</taxon>
        <taxon>Micrococcales</taxon>
        <taxon>Micrococcaceae</taxon>
        <taxon>Arthrobacter</taxon>
    </lineage>
</organism>
<dbReference type="EMBL" id="JBHMBC010000037">
    <property type="protein sequence ID" value="MFB9821626.1"/>
    <property type="molecule type" value="Genomic_DNA"/>
</dbReference>
<gene>
    <name evidence="1" type="ORF">ACFFP1_19260</name>
</gene>
<dbReference type="RefSeq" id="WP_234749853.1">
    <property type="nucleotide sequence ID" value="NZ_BAAAWN010000001.1"/>
</dbReference>
<proteinExistence type="predicted"/>
<reference evidence="1 2" key="1">
    <citation type="submission" date="2024-09" db="EMBL/GenBank/DDBJ databases">
        <authorList>
            <person name="Sun Q."/>
            <person name="Mori K."/>
        </authorList>
    </citation>
    <scope>NUCLEOTIDE SEQUENCE [LARGE SCALE GENOMIC DNA]</scope>
    <source>
        <strain evidence="1 2">JCM 1334</strain>
    </source>
</reference>
<protein>
    <recommendedName>
        <fullName evidence="3">DUF559 domain-containing protein</fullName>
    </recommendedName>
</protein>